<accession>A0A0F8ZAT5</accession>
<proteinExistence type="predicted"/>
<sequence length="72" mass="7971">MNGKTDEERVADMQKALRELRELARQAEEAGIQVRLKTRTSGTPGAIKDTILTATRFLAGLRVEEDDDPTAD</sequence>
<gene>
    <name evidence="1" type="ORF">LCGC14_2718350</name>
</gene>
<dbReference type="AlphaFoldDB" id="A0A0F8ZAT5"/>
<comment type="caution">
    <text evidence="1">The sequence shown here is derived from an EMBL/GenBank/DDBJ whole genome shotgun (WGS) entry which is preliminary data.</text>
</comment>
<evidence type="ECO:0000313" key="1">
    <source>
        <dbReference type="EMBL" id="KKK90902.1"/>
    </source>
</evidence>
<reference evidence="1" key="1">
    <citation type="journal article" date="2015" name="Nature">
        <title>Complex archaea that bridge the gap between prokaryotes and eukaryotes.</title>
        <authorList>
            <person name="Spang A."/>
            <person name="Saw J.H."/>
            <person name="Jorgensen S.L."/>
            <person name="Zaremba-Niedzwiedzka K."/>
            <person name="Martijn J."/>
            <person name="Lind A.E."/>
            <person name="van Eijk R."/>
            <person name="Schleper C."/>
            <person name="Guy L."/>
            <person name="Ettema T.J."/>
        </authorList>
    </citation>
    <scope>NUCLEOTIDE SEQUENCE</scope>
</reference>
<protein>
    <submittedName>
        <fullName evidence="1">Uncharacterized protein</fullName>
    </submittedName>
</protein>
<organism evidence="1">
    <name type="scientific">marine sediment metagenome</name>
    <dbReference type="NCBI Taxonomy" id="412755"/>
    <lineage>
        <taxon>unclassified sequences</taxon>
        <taxon>metagenomes</taxon>
        <taxon>ecological metagenomes</taxon>
    </lineage>
</organism>
<name>A0A0F8ZAT5_9ZZZZ</name>
<dbReference type="EMBL" id="LAZR01048891">
    <property type="protein sequence ID" value="KKK90902.1"/>
    <property type="molecule type" value="Genomic_DNA"/>
</dbReference>